<dbReference type="Proteomes" id="UP001497444">
    <property type="component" value="Chromosome 13"/>
</dbReference>
<dbReference type="EMBL" id="OZ020108">
    <property type="protein sequence ID" value="CAK9260186.1"/>
    <property type="molecule type" value="Genomic_DNA"/>
</dbReference>
<feature type="transmembrane region" description="Helical" evidence="6">
    <location>
        <begin position="454"/>
        <end position="474"/>
    </location>
</feature>
<dbReference type="PANTHER" id="PTHR14255:SF1">
    <property type="entry name" value="SULFITE EXPORTER TAUE_SAFE FAMILY PROTEIN 3"/>
    <property type="match status" value="1"/>
</dbReference>
<evidence type="ECO:0000313" key="8">
    <source>
        <dbReference type="Proteomes" id="UP001497444"/>
    </source>
</evidence>
<name>A0ABP0W2H7_9BRYO</name>
<keyword evidence="5 6" id="KW-0472">Membrane</keyword>
<organism evidence="7 8">
    <name type="scientific">Sphagnum jensenii</name>
    <dbReference type="NCBI Taxonomy" id="128206"/>
    <lineage>
        <taxon>Eukaryota</taxon>
        <taxon>Viridiplantae</taxon>
        <taxon>Streptophyta</taxon>
        <taxon>Embryophyta</taxon>
        <taxon>Bryophyta</taxon>
        <taxon>Sphagnophytina</taxon>
        <taxon>Sphagnopsida</taxon>
        <taxon>Sphagnales</taxon>
        <taxon>Sphagnaceae</taxon>
        <taxon>Sphagnum</taxon>
    </lineage>
</organism>
<evidence type="ECO:0000256" key="4">
    <source>
        <dbReference type="ARBA" id="ARBA00022989"/>
    </source>
</evidence>
<sequence length="554" mass="59531">MIVASGGRDFCRLQWRCISMALVIFLSLAYPGVALSSGVEELLSSSSSAACELSASAVRIKELRGKGAGAVVCSSRRNRSAERDEEEQQQEEELEVEDDVRGNIGNVSDARSVVDDEGNYGATMMRLPHGEVVTGFVTREDVDPDSSGYPKNWPKFEPGWRLAIGTVLGSLGAAVGSVGGVGGGGFFIPILTLVIGFDTKTTTALSKSMIMGAALAAVIYNLRRSHPTTNVPLIDYEMALLFQPMMILGISIGVAFNIIFPDWLITLLLVLLCTTISVSAFRKAIMTWSAESEYSAQEVEYMALPAETCQPTFEPTCQPAGPPTLQGKFQWKYVGLLPFVWLVFLLLQILKNGVHTCSLQYWVINLVQIPIALGVTGFQALHLYRKSQIASITHTEADLDYKLTDSNWGVGKLALYAGSGVLAGTMGGLLGVGGGSIIGGFLLELGVPPQVSSATATFLMLFSSSMSVVEYSLLGRLPRDHAIFLTTMAAIGAFWGQSVVQQFVVRSGKASIIIFMLAASVTFSVVVLGVQGSIRVYGEWQDGAYMGFEDLCRS</sequence>
<feature type="transmembrane region" description="Helical" evidence="6">
    <location>
        <begin position="481"/>
        <end position="500"/>
    </location>
</feature>
<dbReference type="PANTHER" id="PTHR14255">
    <property type="entry name" value="CEREBLON"/>
    <property type="match status" value="1"/>
</dbReference>
<dbReference type="InterPro" id="IPR002781">
    <property type="entry name" value="TM_pro_TauE-like"/>
</dbReference>
<feature type="transmembrane region" description="Helical" evidence="6">
    <location>
        <begin position="413"/>
        <end position="442"/>
    </location>
</feature>
<evidence type="ECO:0000256" key="2">
    <source>
        <dbReference type="ARBA" id="ARBA00009142"/>
    </source>
</evidence>
<evidence type="ECO:0000256" key="3">
    <source>
        <dbReference type="ARBA" id="ARBA00022692"/>
    </source>
</evidence>
<evidence type="ECO:0000256" key="5">
    <source>
        <dbReference type="ARBA" id="ARBA00023136"/>
    </source>
</evidence>
<evidence type="ECO:0008006" key="9">
    <source>
        <dbReference type="Google" id="ProtNLM"/>
    </source>
</evidence>
<dbReference type="Pfam" id="PF01925">
    <property type="entry name" value="TauE"/>
    <property type="match status" value="2"/>
</dbReference>
<proteinExistence type="inferred from homology"/>
<accession>A0ABP0W2H7</accession>
<feature type="transmembrane region" description="Helical" evidence="6">
    <location>
        <begin position="263"/>
        <end position="281"/>
    </location>
</feature>
<keyword evidence="3 6" id="KW-0812">Transmembrane</keyword>
<gene>
    <name evidence="7" type="ORF">CSSPJE1EN1_LOCUS5664</name>
</gene>
<comment type="subcellular location">
    <subcellularLocation>
        <location evidence="1">Membrane</location>
        <topology evidence="1">Multi-pass membrane protein</topology>
    </subcellularLocation>
</comment>
<protein>
    <recommendedName>
        <fullName evidence="9">Sulfite exporter TauE/SafE family protein</fullName>
    </recommendedName>
</protein>
<keyword evidence="4 6" id="KW-1133">Transmembrane helix</keyword>
<feature type="transmembrane region" description="Helical" evidence="6">
    <location>
        <begin position="512"/>
        <end position="530"/>
    </location>
</feature>
<reference evidence="7" key="1">
    <citation type="submission" date="2024-02" db="EMBL/GenBank/DDBJ databases">
        <authorList>
            <consortium name="ELIXIR-Norway"/>
            <consortium name="Elixir Norway"/>
        </authorList>
    </citation>
    <scope>NUCLEOTIDE SEQUENCE</scope>
</reference>
<feature type="transmembrane region" description="Helical" evidence="6">
    <location>
        <begin position="333"/>
        <end position="350"/>
    </location>
</feature>
<evidence type="ECO:0000256" key="1">
    <source>
        <dbReference type="ARBA" id="ARBA00004141"/>
    </source>
</evidence>
<keyword evidence="8" id="KW-1185">Reference proteome</keyword>
<feature type="transmembrane region" description="Helical" evidence="6">
    <location>
        <begin position="234"/>
        <end position="257"/>
    </location>
</feature>
<comment type="similarity">
    <text evidence="2">Belongs to the 4-toluene sulfonate uptake permease (TSUP) (TC 2.A.102) family.</text>
</comment>
<feature type="transmembrane region" description="Helical" evidence="6">
    <location>
        <begin position="362"/>
        <end position="384"/>
    </location>
</feature>
<evidence type="ECO:0000313" key="7">
    <source>
        <dbReference type="EMBL" id="CAK9260186.1"/>
    </source>
</evidence>
<evidence type="ECO:0000256" key="6">
    <source>
        <dbReference type="SAM" id="Phobius"/>
    </source>
</evidence>